<dbReference type="EMBL" id="CZPT02001585">
    <property type="protein sequence ID" value="SCU71163.1"/>
    <property type="molecule type" value="Genomic_DNA"/>
</dbReference>
<organism evidence="2 3">
    <name type="scientific">Trypanosoma equiperdum</name>
    <dbReference type="NCBI Taxonomy" id="5694"/>
    <lineage>
        <taxon>Eukaryota</taxon>
        <taxon>Discoba</taxon>
        <taxon>Euglenozoa</taxon>
        <taxon>Kinetoplastea</taxon>
        <taxon>Metakinetoplastina</taxon>
        <taxon>Trypanosomatida</taxon>
        <taxon>Trypanosomatidae</taxon>
        <taxon>Trypanosoma</taxon>
    </lineage>
</organism>
<accession>A0A1G4IG72</accession>
<feature type="compositionally biased region" description="Basic residues" evidence="1">
    <location>
        <begin position="77"/>
        <end position="98"/>
    </location>
</feature>
<feature type="region of interest" description="Disordered" evidence="1">
    <location>
        <begin position="1"/>
        <end position="20"/>
    </location>
</feature>
<protein>
    <submittedName>
        <fullName evidence="2">Uncharacterized protein</fullName>
    </submittedName>
</protein>
<name>A0A1G4IG72_TRYEQ</name>
<evidence type="ECO:0000256" key="1">
    <source>
        <dbReference type="SAM" id="MobiDB-lite"/>
    </source>
</evidence>
<comment type="caution">
    <text evidence="2">The sequence shown here is derived from an EMBL/GenBank/DDBJ whole genome shotgun (WGS) entry which is preliminary data.</text>
</comment>
<reference evidence="2" key="1">
    <citation type="submission" date="2016-09" db="EMBL/GenBank/DDBJ databases">
        <authorList>
            <person name="Hebert L."/>
            <person name="Moumen B."/>
        </authorList>
    </citation>
    <scope>NUCLEOTIDE SEQUENCE [LARGE SCALE GENOMIC DNA]</scope>
    <source>
        <strain evidence="2">OVI</strain>
    </source>
</reference>
<evidence type="ECO:0000313" key="3">
    <source>
        <dbReference type="Proteomes" id="UP000195570"/>
    </source>
</evidence>
<dbReference type="AlphaFoldDB" id="A0A1G4IG72"/>
<evidence type="ECO:0000313" key="2">
    <source>
        <dbReference type="EMBL" id="SCU71163.1"/>
    </source>
</evidence>
<feature type="region of interest" description="Disordered" evidence="1">
    <location>
        <begin position="54"/>
        <end position="98"/>
    </location>
</feature>
<gene>
    <name evidence="2" type="ORF">TEOVI_000274300</name>
</gene>
<dbReference type="RefSeq" id="XP_067081869.1">
    <property type="nucleotide sequence ID" value="XM_067225768.1"/>
</dbReference>
<sequence length="98" mass="10975">MSQKGLKGKTRGKSEGALRKYVGEAKKKTVFNKGRKTLQTKARANYISAVESHMASRVPSDQRDRLRVVKATGGLQPKKKHMKKPLTRGRKRKGDKKG</sequence>
<keyword evidence="3" id="KW-1185">Reference proteome</keyword>
<dbReference type="Proteomes" id="UP000195570">
    <property type="component" value="Unassembled WGS sequence"/>
</dbReference>
<feature type="compositionally biased region" description="Basic residues" evidence="1">
    <location>
        <begin position="1"/>
        <end position="11"/>
    </location>
</feature>
<proteinExistence type="predicted"/>
<dbReference type="GeneID" id="92376683"/>
<dbReference type="VEuPathDB" id="TriTrypDB:TEOVI_000274300"/>